<sequence length="267" mass="28199">MQKPIIPIRASSLAELFDCPARWEAKHILKMRMPSSAAARLGTAIHAGTAAFDQAKLDGSPISADDAAGALVDVLHDTMEEVDWEDTKPSDAERVALALHTRYCAEIAPYQGYVAVELTCERLEITDLGLALTGTTDRVRRVADGRLGIADLKSGKTAVGADGRVATAGHGPQMGVYELLAEFSIGEPLTAPAQIIGLQTGKTAAAQRVGTGEIVEARGALVGTDDSPGLLEHASRLIHSGGFYGNPNSYLCSAKYCPRHSTCKFKG</sequence>
<evidence type="ECO:0000313" key="3">
    <source>
        <dbReference type="Proteomes" id="UP000215633"/>
    </source>
</evidence>
<dbReference type="Proteomes" id="UP000215633">
    <property type="component" value="Unassembled WGS sequence"/>
</dbReference>
<accession>A0A261W1H0</accession>
<dbReference type="InterPro" id="IPR011604">
    <property type="entry name" value="PDDEXK-like_dom_sf"/>
</dbReference>
<gene>
    <name evidence="2" type="ORF">CAL24_08185</name>
</gene>
<name>A0A261W1H0_9BORD</name>
<evidence type="ECO:0000259" key="1">
    <source>
        <dbReference type="Pfam" id="PF12705"/>
    </source>
</evidence>
<evidence type="ECO:0000313" key="2">
    <source>
        <dbReference type="EMBL" id="OZI79881.1"/>
    </source>
</evidence>
<dbReference type="Gene3D" id="3.90.320.10">
    <property type="match status" value="1"/>
</dbReference>
<dbReference type="RefSeq" id="WP_094806341.1">
    <property type="nucleotide sequence ID" value="NZ_NEVT01000003.1"/>
</dbReference>
<keyword evidence="3" id="KW-1185">Reference proteome</keyword>
<organism evidence="2 3">
    <name type="scientific">Bordetella genomosp. 2</name>
    <dbReference type="NCBI Taxonomy" id="1983456"/>
    <lineage>
        <taxon>Bacteria</taxon>
        <taxon>Pseudomonadati</taxon>
        <taxon>Pseudomonadota</taxon>
        <taxon>Betaproteobacteria</taxon>
        <taxon>Burkholderiales</taxon>
        <taxon>Alcaligenaceae</taxon>
        <taxon>Bordetella</taxon>
    </lineage>
</organism>
<feature type="domain" description="PD-(D/E)XK endonuclease-like" evidence="1">
    <location>
        <begin position="10"/>
        <end position="264"/>
    </location>
</feature>
<dbReference type="Pfam" id="PF12705">
    <property type="entry name" value="PDDEXK_1"/>
    <property type="match status" value="1"/>
</dbReference>
<protein>
    <submittedName>
        <fullName evidence="2">Nuclease</fullName>
    </submittedName>
</protein>
<proteinExistence type="predicted"/>
<dbReference type="InterPro" id="IPR038726">
    <property type="entry name" value="PDDEXK_AddAB-type"/>
</dbReference>
<dbReference type="AlphaFoldDB" id="A0A261W1H0"/>
<dbReference type="EMBL" id="NEVT01000003">
    <property type="protein sequence ID" value="OZI79881.1"/>
    <property type="molecule type" value="Genomic_DNA"/>
</dbReference>
<reference evidence="3" key="1">
    <citation type="submission" date="2017-05" db="EMBL/GenBank/DDBJ databases">
        <title>Complete and WGS of Bordetella genogroups.</title>
        <authorList>
            <person name="Spilker T."/>
            <person name="Lipuma J."/>
        </authorList>
    </citation>
    <scope>NUCLEOTIDE SEQUENCE [LARGE SCALE GENOMIC DNA]</scope>
    <source>
        <strain evidence="3">AU8256</strain>
    </source>
</reference>
<comment type="caution">
    <text evidence="2">The sequence shown here is derived from an EMBL/GenBank/DDBJ whole genome shotgun (WGS) entry which is preliminary data.</text>
</comment>